<feature type="transmembrane region" description="Helical" evidence="1">
    <location>
        <begin position="309"/>
        <end position="329"/>
    </location>
</feature>
<feature type="transmembrane region" description="Helical" evidence="1">
    <location>
        <begin position="210"/>
        <end position="233"/>
    </location>
</feature>
<protein>
    <recommendedName>
        <fullName evidence="5">Transmembrane protein</fullName>
    </recommendedName>
</protein>
<keyword evidence="1" id="KW-0812">Transmembrane</keyword>
<dbReference type="Proteomes" id="UP000652761">
    <property type="component" value="Unassembled WGS sequence"/>
</dbReference>
<feature type="transmembrane region" description="Helical" evidence="1">
    <location>
        <begin position="65"/>
        <end position="87"/>
    </location>
</feature>
<reference evidence="3" key="1">
    <citation type="submission" date="2017-07" db="EMBL/GenBank/DDBJ databases">
        <title>Taro Niue Genome Assembly and Annotation.</title>
        <authorList>
            <person name="Atibalentja N."/>
            <person name="Keating K."/>
            <person name="Fields C.J."/>
        </authorList>
    </citation>
    <scope>NUCLEOTIDE SEQUENCE</scope>
    <source>
        <strain evidence="3">Niue_2</strain>
        <tissue evidence="3">Leaf</tissue>
    </source>
</reference>
<keyword evidence="4" id="KW-1185">Reference proteome</keyword>
<evidence type="ECO:0000313" key="4">
    <source>
        <dbReference type="Proteomes" id="UP000652761"/>
    </source>
</evidence>
<feature type="transmembrane region" description="Helical" evidence="1">
    <location>
        <begin position="133"/>
        <end position="159"/>
    </location>
</feature>
<organism evidence="3 4">
    <name type="scientific">Colocasia esculenta</name>
    <name type="common">Wild taro</name>
    <name type="synonym">Arum esculentum</name>
    <dbReference type="NCBI Taxonomy" id="4460"/>
    <lineage>
        <taxon>Eukaryota</taxon>
        <taxon>Viridiplantae</taxon>
        <taxon>Streptophyta</taxon>
        <taxon>Embryophyta</taxon>
        <taxon>Tracheophyta</taxon>
        <taxon>Spermatophyta</taxon>
        <taxon>Magnoliopsida</taxon>
        <taxon>Liliopsida</taxon>
        <taxon>Araceae</taxon>
        <taxon>Aroideae</taxon>
        <taxon>Colocasieae</taxon>
        <taxon>Colocasia</taxon>
    </lineage>
</organism>
<evidence type="ECO:0000313" key="3">
    <source>
        <dbReference type="EMBL" id="MQL70719.1"/>
    </source>
</evidence>
<accession>A0A843TQL2</accession>
<feature type="transmembrane region" description="Helical" evidence="1">
    <location>
        <begin position="99"/>
        <end position="121"/>
    </location>
</feature>
<feature type="signal peptide" evidence="2">
    <location>
        <begin position="1"/>
        <end position="24"/>
    </location>
</feature>
<feature type="transmembrane region" description="Helical" evidence="1">
    <location>
        <begin position="245"/>
        <end position="264"/>
    </location>
</feature>
<keyword evidence="1" id="KW-0472">Membrane</keyword>
<feature type="transmembrane region" description="Helical" evidence="1">
    <location>
        <begin position="40"/>
        <end position="58"/>
    </location>
</feature>
<keyword evidence="2" id="KW-0732">Signal</keyword>
<feature type="transmembrane region" description="Helical" evidence="1">
    <location>
        <begin position="480"/>
        <end position="501"/>
    </location>
</feature>
<proteinExistence type="predicted"/>
<evidence type="ECO:0000256" key="1">
    <source>
        <dbReference type="SAM" id="Phobius"/>
    </source>
</evidence>
<evidence type="ECO:0000256" key="2">
    <source>
        <dbReference type="SAM" id="SignalP"/>
    </source>
</evidence>
<keyword evidence="1" id="KW-1133">Transmembrane helix</keyword>
<evidence type="ECO:0008006" key="5">
    <source>
        <dbReference type="Google" id="ProtNLM"/>
    </source>
</evidence>
<feature type="chain" id="PRO_5032916583" description="Transmembrane protein" evidence="2">
    <location>
        <begin position="25"/>
        <end position="600"/>
    </location>
</feature>
<feature type="transmembrane region" description="Helical" evidence="1">
    <location>
        <begin position="350"/>
        <end position="375"/>
    </location>
</feature>
<name>A0A843TQL2_COLES</name>
<dbReference type="AlphaFoldDB" id="A0A843TQL2"/>
<gene>
    <name evidence="3" type="ORF">Taro_003037</name>
</gene>
<comment type="caution">
    <text evidence="3">The sequence shown here is derived from an EMBL/GenBank/DDBJ whole genome shotgun (WGS) entry which is preliminary data.</text>
</comment>
<feature type="transmembrane region" description="Helical" evidence="1">
    <location>
        <begin position="448"/>
        <end position="468"/>
    </location>
</feature>
<dbReference type="EMBL" id="NMUH01000076">
    <property type="protein sequence ID" value="MQL70719.1"/>
    <property type="molecule type" value="Genomic_DNA"/>
</dbReference>
<sequence length="600" mass="65356">MAIPALLHCRVVCFCVVGVPAALAGRDSLSQEFVAGRSWWRWLAFQQGPSVLLLLLGARAVSKVVVFACAAVGFVVNLRVHVLALLAAPSCWSVSLLDVPFLLGSLQHLFVVVVGLVLTGCELCESSSPSGTAFVVVEVIHCVASLVEVSVVWLVVVALTSRLRCIAWLSCVLVQFPRTVGCYPGEFRYQDYFGLNETLVVLVEVLPEQVVLLLLSSVFSLLAMRFGHLVGLCSGDGSKNGSWRFGRRFFPSCFVFVLVVAALSHRGDELSLLPVGLSVLQSASALSVEVWCPCRGAGQVVFQFIFKFSWLHCLVSAMGVWLVVLLWKCQSRLVVSLGVWKRLIHRGCSAGYASYGSASLVLLFPMLLMGCLGWWSFHMEFDAMSRTVATFVAKVPPLLSYFEVEQVASPRLCLEALVAVWCVALSACGGRSGASCCELLRASMVVALLKLLVVGVVVYCTWSVFLFRCLLWRVIPVSRVVLAVVATMLHLAEFWCFWWHPVLVLEWFIFVPSGALVHCVPLWVAPGSPIGGAPGFRRGLCPVGVPYFDLDPPEVDVLSSTSIDLLIPVRFADILGCLALPTSDTFSGFASVRVLLVPMF</sequence>